<keyword evidence="2" id="KW-1185">Reference proteome</keyword>
<dbReference type="InterPro" id="IPR018873">
    <property type="entry name" value="KilA-N_DNA-bd_domain"/>
</dbReference>
<dbReference type="OrthoDB" id="7225519at2"/>
<evidence type="ECO:0000313" key="1">
    <source>
        <dbReference type="EMBL" id="AQS88188.1"/>
    </source>
</evidence>
<name>A0A1U9KQT8_9PROT</name>
<dbReference type="Proteomes" id="UP000188604">
    <property type="component" value="Chromosome"/>
</dbReference>
<dbReference type="STRING" id="320497.A0U93_09810"/>
<organism evidence="1 2">
    <name type="scientific">Neoasaia chiangmaiensis</name>
    <dbReference type="NCBI Taxonomy" id="320497"/>
    <lineage>
        <taxon>Bacteria</taxon>
        <taxon>Pseudomonadati</taxon>
        <taxon>Pseudomonadota</taxon>
        <taxon>Alphaproteobacteria</taxon>
        <taxon>Acetobacterales</taxon>
        <taxon>Acetobacteraceae</taxon>
        <taxon>Neoasaia</taxon>
    </lineage>
</organism>
<gene>
    <name evidence="1" type="ORF">A0U93_09810</name>
</gene>
<reference evidence="1 2" key="1">
    <citation type="submission" date="2016-03" db="EMBL/GenBank/DDBJ databases">
        <title>Acetic acid bacteria sequencing.</title>
        <authorList>
            <person name="Brandt J."/>
            <person name="Jakob F."/>
            <person name="Vogel R.F."/>
        </authorList>
    </citation>
    <scope>NUCLEOTIDE SEQUENCE [LARGE SCALE GENOMIC DNA]</scope>
    <source>
        <strain evidence="1 2">NBRC 101099</strain>
    </source>
</reference>
<dbReference type="EMBL" id="CP014691">
    <property type="protein sequence ID" value="AQS88188.1"/>
    <property type="molecule type" value="Genomic_DNA"/>
</dbReference>
<protein>
    <submittedName>
        <fullName evidence="1">Uncharacterized protein</fullName>
    </submittedName>
</protein>
<dbReference type="Pfam" id="PF10543">
    <property type="entry name" value="ORF6N"/>
    <property type="match status" value="1"/>
</dbReference>
<dbReference type="AlphaFoldDB" id="A0A1U9KQT8"/>
<proteinExistence type="predicted"/>
<sequence length="217" mass="24444">MTQIIINARAVNVVEYQAQRVITFEMIDTLHQRPAGTAGRNFRENRSHFVEAEDFFELTSDEIRRQSLAQAFKPRTPKGIILTASGYAMLAKSLTDDLSWQVQRQLVRSYFRAKEDARKSSGLPSIEKEALARAALLRKAIALHGSLLAYNKREGMDLTQARLKANAQVREQMQIDLPKECGWQPQPISVQPRKAFTTSTDASRLTPLTAAMTVGRK</sequence>
<dbReference type="KEGG" id="nch:A0U93_09810"/>
<accession>A0A1U9KQT8</accession>
<evidence type="ECO:0000313" key="2">
    <source>
        <dbReference type="Proteomes" id="UP000188604"/>
    </source>
</evidence>